<name>A0A6N9NHE8_9FLAO</name>
<feature type="transmembrane region" description="Helical" evidence="1">
    <location>
        <begin position="52"/>
        <end position="73"/>
    </location>
</feature>
<dbReference type="EMBL" id="WWNE01000003">
    <property type="protein sequence ID" value="NBG64617.1"/>
    <property type="molecule type" value="Genomic_DNA"/>
</dbReference>
<evidence type="ECO:0000313" key="2">
    <source>
        <dbReference type="EMBL" id="NBG64617.1"/>
    </source>
</evidence>
<evidence type="ECO:0000313" key="3">
    <source>
        <dbReference type="Proteomes" id="UP000470771"/>
    </source>
</evidence>
<dbReference type="AlphaFoldDB" id="A0A6N9NHE8"/>
<reference evidence="2 3" key="1">
    <citation type="submission" date="2019-12" db="EMBL/GenBank/DDBJ databases">
        <authorList>
            <person name="Zhao J."/>
        </authorList>
    </citation>
    <scope>NUCLEOTIDE SEQUENCE [LARGE SCALE GENOMIC DNA]</scope>
    <source>
        <strain evidence="2 3">S-15</strain>
    </source>
</reference>
<evidence type="ECO:0000256" key="1">
    <source>
        <dbReference type="SAM" id="Phobius"/>
    </source>
</evidence>
<keyword evidence="1" id="KW-1133">Transmembrane helix</keyword>
<keyword evidence="1" id="KW-0812">Transmembrane</keyword>
<dbReference type="RefSeq" id="WP_160630969.1">
    <property type="nucleotide sequence ID" value="NZ_WWNE01000003.1"/>
</dbReference>
<sequence>MENKQDEFAFGKKNYQLLIAATAIIILGYFLMSGGGAENPNEFHYDEIFSPIRITVAPILVLGGFVLGIFAIMKKAD</sequence>
<feature type="transmembrane region" description="Helical" evidence="1">
    <location>
        <begin position="15"/>
        <end position="32"/>
    </location>
</feature>
<organism evidence="2 3">
    <name type="scientific">Acidiluteibacter ferrifornacis</name>
    <dbReference type="NCBI Taxonomy" id="2692424"/>
    <lineage>
        <taxon>Bacteria</taxon>
        <taxon>Pseudomonadati</taxon>
        <taxon>Bacteroidota</taxon>
        <taxon>Flavobacteriia</taxon>
        <taxon>Flavobacteriales</taxon>
        <taxon>Cryomorphaceae</taxon>
        <taxon>Acidiluteibacter</taxon>
    </lineage>
</organism>
<proteinExistence type="predicted"/>
<dbReference type="Pfam" id="PF11297">
    <property type="entry name" value="DUF3098"/>
    <property type="match status" value="1"/>
</dbReference>
<protein>
    <submittedName>
        <fullName evidence="2">DUF3098 domain-containing protein</fullName>
    </submittedName>
</protein>
<accession>A0A6N9NHE8</accession>
<keyword evidence="3" id="KW-1185">Reference proteome</keyword>
<comment type="caution">
    <text evidence="2">The sequence shown here is derived from an EMBL/GenBank/DDBJ whole genome shotgun (WGS) entry which is preliminary data.</text>
</comment>
<dbReference type="InterPro" id="IPR021448">
    <property type="entry name" value="DUF3098"/>
</dbReference>
<dbReference type="Proteomes" id="UP000470771">
    <property type="component" value="Unassembled WGS sequence"/>
</dbReference>
<gene>
    <name evidence="2" type="ORF">GQN54_00715</name>
</gene>
<keyword evidence="1" id="KW-0472">Membrane</keyword>